<comment type="caution">
    <text evidence="2">The sequence shown here is derived from an EMBL/GenBank/DDBJ whole genome shotgun (WGS) entry which is preliminary data.</text>
</comment>
<name>A0A963Z6R9_9PROT</name>
<gene>
    <name evidence="2" type="ORF">ACELLULO517_25195</name>
</gene>
<dbReference type="SUPFAM" id="SSF51658">
    <property type="entry name" value="Xylose isomerase-like"/>
    <property type="match status" value="1"/>
</dbReference>
<reference evidence="2 3" key="1">
    <citation type="journal article" date="2021" name="Microorganisms">
        <title>Acidisoma silvae sp. nov. and Acidisomacellulosilytica sp. nov., Two Acidophilic Bacteria Isolated from Decaying Wood, Hydrolyzing Cellulose and Producing Poly-3-hydroxybutyrate.</title>
        <authorList>
            <person name="Mieszkin S."/>
            <person name="Pouder E."/>
            <person name="Uroz S."/>
            <person name="Simon-Colin C."/>
            <person name="Alain K."/>
        </authorList>
    </citation>
    <scope>NUCLEOTIDE SEQUENCE [LARGE SCALE GENOMIC DNA]</scope>
    <source>
        <strain evidence="2 3">HW T5.17</strain>
    </source>
</reference>
<dbReference type="PANTHER" id="PTHR12110:SF48">
    <property type="entry name" value="BLL3656 PROTEIN"/>
    <property type="match status" value="1"/>
</dbReference>
<dbReference type="RefSeq" id="WP_227310226.1">
    <property type="nucleotide sequence ID" value="NZ_JAESVA010000014.1"/>
</dbReference>
<dbReference type="PANTHER" id="PTHR12110">
    <property type="entry name" value="HYDROXYPYRUVATE ISOMERASE"/>
    <property type="match status" value="1"/>
</dbReference>
<dbReference type="InterPro" id="IPR050312">
    <property type="entry name" value="IolE/XylAMocC-like"/>
</dbReference>
<dbReference type="Gene3D" id="3.20.20.150">
    <property type="entry name" value="Divalent-metal-dependent TIM barrel enzymes"/>
    <property type="match status" value="1"/>
</dbReference>
<sequence length="283" mass="30526">MISDQRILAAYWTLAGDCFPGGKTEVSPYAFETRVAAAAAAGYGGIGLVHADIQHLRDALGFSRMRAILDAHGMRDLEVEIFSDWFANGERRARSDVMRADLLIAAQELGASHIKISGDMDGADWPLPVMADAFGTLCAEAARAGTRVGIEIMPWSNLSTIANTMPVVNAANAKNGGVLLDVWHMVRGHVPFEDIGRLPADKIISIELDDGPAQPAADLWHETLHDRLLCGEGAFDIPGFLSQVARTGYDGPVGVEILSKDHRILPLDQMAQRAFDSVKKVLA</sequence>
<dbReference type="InterPro" id="IPR013022">
    <property type="entry name" value="Xyl_isomerase-like_TIM-brl"/>
</dbReference>
<dbReference type="Pfam" id="PF01261">
    <property type="entry name" value="AP_endonuc_2"/>
    <property type="match status" value="1"/>
</dbReference>
<keyword evidence="3" id="KW-1185">Reference proteome</keyword>
<keyword evidence="2" id="KW-0413">Isomerase</keyword>
<dbReference type="InterPro" id="IPR036237">
    <property type="entry name" value="Xyl_isomerase-like_sf"/>
</dbReference>
<accession>A0A963Z6R9</accession>
<dbReference type="AlphaFoldDB" id="A0A963Z6R9"/>
<evidence type="ECO:0000313" key="2">
    <source>
        <dbReference type="EMBL" id="MCB8883569.1"/>
    </source>
</evidence>
<dbReference type="Proteomes" id="UP000721844">
    <property type="component" value="Unassembled WGS sequence"/>
</dbReference>
<protein>
    <submittedName>
        <fullName evidence="2">Sugar phosphate isomerase/epimerase</fullName>
    </submittedName>
</protein>
<evidence type="ECO:0000259" key="1">
    <source>
        <dbReference type="Pfam" id="PF01261"/>
    </source>
</evidence>
<organism evidence="2 3">
    <name type="scientific">Acidisoma cellulosilyticum</name>
    <dbReference type="NCBI Taxonomy" id="2802395"/>
    <lineage>
        <taxon>Bacteria</taxon>
        <taxon>Pseudomonadati</taxon>
        <taxon>Pseudomonadota</taxon>
        <taxon>Alphaproteobacteria</taxon>
        <taxon>Acetobacterales</taxon>
        <taxon>Acidocellaceae</taxon>
        <taxon>Acidisoma</taxon>
    </lineage>
</organism>
<feature type="domain" description="Xylose isomerase-like TIM barrel" evidence="1">
    <location>
        <begin position="35"/>
        <end position="277"/>
    </location>
</feature>
<dbReference type="EMBL" id="JAESVA010000014">
    <property type="protein sequence ID" value="MCB8883569.1"/>
    <property type="molecule type" value="Genomic_DNA"/>
</dbReference>
<proteinExistence type="predicted"/>
<evidence type="ECO:0000313" key="3">
    <source>
        <dbReference type="Proteomes" id="UP000721844"/>
    </source>
</evidence>
<dbReference type="GO" id="GO:0016853">
    <property type="term" value="F:isomerase activity"/>
    <property type="evidence" value="ECO:0007669"/>
    <property type="project" value="UniProtKB-KW"/>
</dbReference>